<dbReference type="InterPro" id="IPR036734">
    <property type="entry name" value="Neur_chan_lig-bd_sf"/>
</dbReference>
<evidence type="ECO:0000313" key="8">
    <source>
        <dbReference type="EMBL" id="KAK7490517.1"/>
    </source>
</evidence>
<dbReference type="SUPFAM" id="SSF63712">
    <property type="entry name" value="Nicotinic receptor ligand binding domain-like"/>
    <property type="match status" value="1"/>
</dbReference>
<dbReference type="FunFam" id="2.70.170.10:FF:000028">
    <property type="entry name" value="AcetylCholine Receptor"/>
    <property type="match status" value="1"/>
</dbReference>
<feature type="domain" description="Neurotransmitter-gated ion-channel ligand-binding" evidence="6">
    <location>
        <begin position="35"/>
        <end position="240"/>
    </location>
</feature>
<feature type="domain" description="Neurotransmitter-gated ion-channel transmembrane" evidence="7">
    <location>
        <begin position="248"/>
        <end position="334"/>
    </location>
</feature>
<evidence type="ECO:0000256" key="1">
    <source>
        <dbReference type="ARBA" id="ARBA00004141"/>
    </source>
</evidence>
<dbReference type="Gene3D" id="2.70.170.10">
    <property type="entry name" value="Neurotransmitter-gated ion-channel ligand-binding domain"/>
    <property type="match status" value="1"/>
</dbReference>
<keyword evidence="5" id="KW-0406">Ion transport</keyword>
<comment type="similarity">
    <text evidence="5">Belongs to the ligand-gated ion channel (TC 1.A.9) family.</text>
</comment>
<dbReference type="InterPro" id="IPR038050">
    <property type="entry name" value="Neuro_actylchol_rec"/>
</dbReference>
<name>A0ABD0KTG7_9CAEN</name>
<reference evidence="8 9" key="1">
    <citation type="journal article" date="2023" name="Sci. Data">
        <title>Genome assembly of the Korean intertidal mud-creeper Batillaria attramentaria.</title>
        <authorList>
            <person name="Patra A.K."/>
            <person name="Ho P.T."/>
            <person name="Jun S."/>
            <person name="Lee S.J."/>
            <person name="Kim Y."/>
            <person name="Won Y.J."/>
        </authorList>
    </citation>
    <scope>NUCLEOTIDE SEQUENCE [LARGE SCALE GENOMIC DNA]</scope>
    <source>
        <strain evidence="8">Wonlab-2016</strain>
    </source>
</reference>
<evidence type="ECO:0000259" key="7">
    <source>
        <dbReference type="Pfam" id="PF02932"/>
    </source>
</evidence>
<dbReference type="CDD" id="cd19051">
    <property type="entry name" value="LGIC_TM_cation"/>
    <property type="match status" value="1"/>
</dbReference>
<sequence>MSKMSSAVVGMFMCIISSHAFAQGDIFANNSAFYKLKSEVMKGYSPNIRPVRNISTVTNVSVTFKLSAISEISMTRQMMSQALYLSVSWTDEFINWNPGDYGGATDFLVRQKDVWVPDLAFGPQVSSTSGKLGNDDLHVRLWHNGTMIWSPHMVVESFCAVSIVKYPFDEQSCNWYLYMMSSDKRHVQLTGQMSSNVFQALIAENVEWELVTITDNLFDYQNDGLRLSAVSFTYLLRRRPGFLILTVISPTVMLSLLSILVFALPVESGEKMSLGVTLMLAFVFQLSFVTSVLPPSSLQTSILVVYLLVLCSCSSTSVLLTVAVLSLHHRPDSVPLSPSAAGFVRLLHSCGRIRLTIEKPQTPETSRRILSNTSLAHLGTEQNARQINQLHGNGGSRSRSSGRGIANVTWPDVAVACDYVFFRLFLFVICLASIICFSLMVF</sequence>
<dbReference type="InterPro" id="IPR036719">
    <property type="entry name" value="Neuro-gated_channel_TM_sf"/>
</dbReference>
<dbReference type="InterPro" id="IPR006201">
    <property type="entry name" value="Neur_channel"/>
</dbReference>
<dbReference type="Proteomes" id="UP001519460">
    <property type="component" value="Unassembled WGS sequence"/>
</dbReference>
<dbReference type="PRINTS" id="PR00252">
    <property type="entry name" value="NRIONCHANNEL"/>
</dbReference>
<feature type="signal peptide" evidence="5">
    <location>
        <begin position="1"/>
        <end position="22"/>
    </location>
</feature>
<keyword evidence="3 5" id="KW-1133">Transmembrane helix</keyword>
<dbReference type="AlphaFoldDB" id="A0ABD0KTG7"/>
<dbReference type="PANTHER" id="PTHR18945">
    <property type="entry name" value="NEUROTRANSMITTER GATED ION CHANNEL"/>
    <property type="match status" value="1"/>
</dbReference>
<feature type="transmembrane region" description="Helical" evidence="5">
    <location>
        <begin position="241"/>
        <end position="262"/>
    </location>
</feature>
<keyword evidence="9" id="KW-1185">Reference proteome</keyword>
<evidence type="ECO:0000313" key="9">
    <source>
        <dbReference type="Proteomes" id="UP001519460"/>
    </source>
</evidence>
<feature type="transmembrane region" description="Helical" evidence="5">
    <location>
        <begin position="274"/>
        <end position="293"/>
    </location>
</feature>
<evidence type="ECO:0000256" key="2">
    <source>
        <dbReference type="ARBA" id="ARBA00022692"/>
    </source>
</evidence>
<feature type="transmembrane region" description="Helical" evidence="5">
    <location>
        <begin position="420"/>
        <end position="441"/>
    </location>
</feature>
<organism evidence="8 9">
    <name type="scientific">Batillaria attramentaria</name>
    <dbReference type="NCBI Taxonomy" id="370345"/>
    <lineage>
        <taxon>Eukaryota</taxon>
        <taxon>Metazoa</taxon>
        <taxon>Spiralia</taxon>
        <taxon>Lophotrochozoa</taxon>
        <taxon>Mollusca</taxon>
        <taxon>Gastropoda</taxon>
        <taxon>Caenogastropoda</taxon>
        <taxon>Sorbeoconcha</taxon>
        <taxon>Cerithioidea</taxon>
        <taxon>Batillariidae</taxon>
        <taxon>Batillaria</taxon>
    </lineage>
</organism>
<evidence type="ECO:0000256" key="4">
    <source>
        <dbReference type="ARBA" id="ARBA00023136"/>
    </source>
</evidence>
<evidence type="ECO:0000259" key="6">
    <source>
        <dbReference type="Pfam" id="PF02931"/>
    </source>
</evidence>
<dbReference type="GO" id="GO:0016020">
    <property type="term" value="C:membrane"/>
    <property type="evidence" value="ECO:0007669"/>
    <property type="project" value="UniProtKB-SubCell"/>
</dbReference>
<keyword evidence="2 5" id="KW-0812">Transmembrane</keyword>
<keyword evidence="4 5" id="KW-0472">Membrane</keyword>
<feature type="transmembrane region" description="Helical" evidence="5">
    <location>
        <begin position="305"/>
        <end position="327"/>
    </location>
</feature>
<evidence type="ECO:0000256" key="5">
    <source>
        <dbReference type="RuleBase" id="RU000687"/>
    </source>
</evidence>
<dbReference type="Pfam" id="PF02932">
    <property type="entry name" value="Neur_chan_memb"/>
    <property type="match status" value="1"/>
</dbReference>
<accession>A0ABD0KTG7</accession>
<dbReference type="CDD" id="cd18989">
    <property type="entry name" value="LGIC_ECD_cation"/>
    <property type="match status" value="1"/>
</dbReference>
<proteinExistence type="inferred from homology"/>
<gene>
    <name evidence="8" type="ORF">BaRGS_00018303</name>
</gene>
<dbReference type="PROSITE" id="PS00236">
    <property type="entry name" value="NEUROTR_ION_CHANNEL"/>
    <property type="match status" value="1"/>
</dbReference>
<dbReference type="GO" id="GO:0034220">
    <property type="term" value="P:monoatomic ion transmembrane transport"/>
    <property type="evidence" value="ECO:0007669"/>
    <property type="project" value="UniProtKB-KW"/>
</dbReference>
<keyword evidence="5" id="KW-0407">Ion channel</keyword>
<evidence type="ECO:0000256" key="3">
    <source>
        <dbReference type="ARBA" id="ARBA00022989"/>
    </source>
</evidence>
<dbReference type="InterPro" id="IPR006202">
    <property type="entry name" value="Neur_chan_lig-bd"/>
</dbReference>
<dbReference type="SUPFAM" id="SSF90112">
    <property type="entry name" value="Neurotransmitter-gated ion-channel transmembrane pore"/>
    <property type="match status" value="1"/>
</dbReference>
<keyword evidence="5" id="KW-0813">Transport</keyword>
<keyword evidence="5" id="KW-0732">Signal</keyword>
<protein>
    <submittedName>
        <fullName evidence="8">Uncharacterized protein</fullName>
    </submittedName>
</protein>
<dbReference type="Pfam" id="PF02931">
    <property type="entry name" value="Neur_chan_LBD"/>
    <property type="match status" value="1"/>
</dbReference>
<feature type="chain" id="PRO_5044531625" evidence="5">
    <location>
        <begin position="23"/>
        <end position="442"/>
    </location>
</feature>
<comment type="subcellular location">
    <subcellularLocation>
        <location evidence="1">Membrane</location>
        <topology evidence="1">Multi-pass membrane protein</topology>
    </subcellularLocation>
</comment>
<comment type="caution">
    <text evidence="8">The sequence shown here is derived from an EMBL/GenBank/DDBJ whole genome shotgun (WGS) entry which is preliminary data.</text>
</comment>
<dbReference type="InterPro" id="IPR018000">
    <property type="entry name" value="Neurotransmitter_ion_chnl_CS"/>
</dbReference>
<dbReference type="InterPro" id="IPR006029">
    <property type="entry name" value="Neurotrans-gated_channel_TM"/>
</dbReference>
<dbReference type="Gene3D" id="1.20.58.390">
    <property type="entry name" value="Neurotransmitter-gated ion-channel transmembrane domain"/>
    <property type="match status" value="1"/>
</dbReference>
<dbReference type="EMBL" id="JACVVK020000126">
    <property type="protein sequence ID" value="KAK7490517.1"/>
    <property type="molecule type" value="Genomic_DNA"/>
</dbReference>